<gene>
    <name evidence="2" type="ORF">AO370_0877</name>
</gene>
<dbReference type="Proteomes" id="UP000078295">
    <property type="component" value="Unassembled WGS sequence"/>
</dbReference>
<protein>
    <submittedName>
        <fullName evidence="2">Uncharacterized protein</fullName>
    </submittedName>
</protein>
<name>A0AB36DPB4_MORCA</name>
<evidence type="ECO:0000313" key="2">
    <source>
        <dbReference type="EMBL" id="OAV25595.1"/>
    </source>
</evidence>
<sequence>MNNYFKKNKVKDYEKEHLSVLGQVNPVYLEDQVANGGASIHIGKLTVKTLGKFANKSQAKTTPKPPELKADPTPPQAHSFTPPMV</sequence>
<accession>A0AB36DPB4</accession>
<proteinExistence type="predicted"/>
<comment type="caution">
    <text evidence="2">The sequence shown here is derived from an EMBL/GenBank/DDBJ whole genome shotgun (WGS) entry which is preliminary data.</text>
</comment>
<dbReference type="RefSeq" id="WP_064603113.1">
    <property type="nucleotide sequence ID" value="NZ_LXHM01000034.1"/>
</dbReference>
<dbReference type="AlphaFoldDB" id="A0AB36DPB4"/>
<evidence type="ECO:0000256" key="1">
    <source>
        <dbReference type="SAM" id="MobiDB-lite"/>
    </source>
</evidence>
<organism evidence="2 3">
    <name type="scientific">Moraxella catarrhalis</name>
    <name type="common">Branhamella catarrhalis</name>
    <dbReference type="NCBI Taxonomy" id="480"/>
    <lineage>
        <taxon>Bacteria</taxon>
        <taxon>Pseudomonadati</taxon>
        <taxon>Pseudomonadota</taxon>
        <taxon>Gammaproteobacteria</taxon>
        <taxon>Moraxellales</taxon>
        <taxon>Moraxellaceae</taxon>
        <taxon>Moraxella</taxon>
    </lineage>
</organism>
<dbReference type="EMBL" id="LXHQ01000028">
    <property type="protein sequence ID" value="OAV25595.1"/>
    <property type="molecule type" value="Genomic_DNA"/>
</dbReference>
<evidence type="ECO:0000313" key="3">
    <source>
        <dbReference type="Proteomes" id="UP000078295"/>
    </source>
</evidence>
<reference evidence="2 3" key="1">
    <citation type="journal article" date="2016" name="Genome Biol. Evol.">
        <title>Comparative Genomic Analyses of the Moraxella catarrhalis Serosensitive and Seroresistant Lineages Demonstrate Their Independent Evolution.</title>
        <authorList>
            <person name="Earl J.P."/>
            <person name="de Vries S.P."/>
            <person name="Ahmed A."/>
            <person name="Powell E."/>
            <person name="Schultz M.P."/>
            <person name="Hermans P.W."/>
            <person name="Hill D.J."/>
            <person name="Zhou Z."/>
            <person name="Constantinidou C.I."/>
            <person name="Hu F.Z."/>
            <person name="Bootsma H.J."/>
            <person name="Ehrlich G.D."/>
        </authorList>
    </citation>
    <scope>NUCLEOTIDE SEQUENCE [LARGE SCALE GENOMIC DNA]</scope>
    <source>
        <strain evidence="2 3">F23</strain>
    </source>
</reference>
<feature type="region of interest" description="Disordered" evidence="1">
    <location>
        <begin position="55"/>
        <end position="85"/>
    </location>
</feature>